<evidence type="ECO:0000256" key="2">
    <source>
        <dbReference type="SAM" id="Phobius"/>
    </source>
</evidence>
<feature type="transmembrane region" description="Helical" evidence="2">
    <location>
        <begin position="6"/>
        <end position="28"/>
    </location>
</feature>
<keyword evidence="2" id="KW-1133">Transmembrane helix</keyword>
<keyword evidence="2" id="KW-0812">Transmembrane</keyword>
<name>A0A6F8ZHV4_9FIRM</name>
<sequence>MMQAGGIIEFVAMLGTLIYVVGFGLWWYRSMHTSSRGRRIRPGWRVIKGGRPRGLPPGGPGQTRPHRVARLNGK</sequence>
<dbReference type="EMBL" id="LR778114">
    <property type="protein sequence ID" value="CAB1129344.1"/>
    <property type="molecule type" value="Genomic_DNA"/>
</dbReference>
<keyword evidence="4" id="KW-1185">Reference proteome</keyword>
<proteinExistence type="predicted"/>
<organism evidence="3 4">
    <name type="scientific">Candidatus Hydrogenisulfobacillus filiaventi</name>
    <dbReference type="NCBI Taxonomy" id="2707344"/>
    <lineage>
        <taxon>Bacteria</taxon>
        <taxon>Bacillati</taxon>
        <taxon>Bacillota</taxon>
        <taxon>Clostridia</taxon>
        <taxon>Eubacteriales</taxon>
        <taxon>Clostridiales Family XVII. Incertae Sedis</taxon>
        <taxon>Candidatus Hydrogenisulfobacillus</taxon>
    </lineage>
</organism>
<reference evidence="3 4" key="1">
    <citation type="submission" date="2020-02" db="EMBL/GenBank/DDBJ databases">
        <authorList>
            <person name="Hogendoorn C."/>
        </authorList>
    </citation>
    <scope>NUCLEOTIDE SEQUENCE [LARGE SCALE GENOMIC DNA]</scope>
    <source>
        <strain evidence="3">R501</strain>
    </source>
</reference>
<feature type="compositionally biased region" description="Basic residues" evidence="1">
    <location>
        <begin position="64"/>
        <end position="74"/>
    </location>
</feature>
<accession>A0A6F8ZHV4</accession>
<dbReference type="KEGG" id="hfv:R50_1843"/>
<keyword evidence="2" id="KW-0472">Membrane</keyword>
<gene>
    <name evidence="3" type="ORF">R50_1843</name>
</gene>
<protein>
    <submittedName>
        <fullName evidence="3">Uncharacterized protein</fullName>
    </submittedName>
</protein>
<evidence type="ECO:0000313" key="4">
    <source>
        <dbReference type="Proteomes" id="UP000503399"/>
    </source>
</evidence>
<dbReference type="Proteomes" id="UP000503399">
    <property type="component" value="Chromosome"/>
</dbReference>
<feature type="region of interest" description="Disordered" evidence="1">
    <location>
        <begin position="35"/>
        <end position="74"/>
    </location>
</feature>
<evidence type="ECO:0000256" key="1">
    <source>
        <dbReference type="SAM" id="MobiDB-lite"/>
    </source>
</evidence>
<evidence type="ECO:0000313" key="3">
    <source>
        <dbReference type="EMBL" id="CAB1129344.1"/>
    </source>
</evidence>
<dbReference type="AlphaFoldDB" id="A0A6F8ZHV4"/>